<organism evidence="2 3">
    <name type="scientific">Streblomastix strix</name>
    <dbReference type="NCBI Taxonomy" id="222440"/>
    <lineage>
        <taxon>Eukaryota</taxon>
        <taxon>Metamonada</taxon>
        <taxon>Preaxostyla</taxon>
        <taxon>Oxymonadida</taxon>
        <taxon>Streblomastigidae</taxon>
        <taxon>Streblomastix</taxon>
    </lineage>
</organism>
<proteinExistence type="predicted"/>
<reference evidence="2 3" key="1">
    <citation type="submission" date="2019-03" db="EMBL/GenBank/DDBJ databases">
        <title>Single cell metagenomics reveals metabolic interactions within the superorganism composed of flagellate Streblomastix strix and complex community of Bacteroidetes bacteria on its surface.</title>
        <authorList>
            <person name="Treitli S.C."/>
            <person name="Kolisko M."/>
            <person name="Husnik F."/>
            <person name="Keeling P."/>
            <person name="Hampl V."/>
        </authorList>
    </citation>
    <scope>NUCLEOTIDE SEQUENCE [LARGE SCALE GENOMIC DNA]</scope>
    <source>
        <strain evidence="2">ST1C</strain>
    </source>
</reference>
<protein>
    <submittedName>
        <fullName evidence="2">Uncharacterized protein</fullName>
    </submittedName>
</protein>
<feature type="region of interest" description="Disordered" evidence="1">
    <location>
        <begin position="57"/>
        <end position="79"/>
    </location>
</feature>
<comment type="caution">
    <text evidence="2">The sequence shown here is derived from an EMBL/GenBank/DDBJ whole genome shotgun (WGS) entry which is preliminary data.</text>
</comment>
<dbReference type="EMBL" id="SNRW01017086">
    <property type="protein sequence ID" value="KAA6368706.1"/>
    <property type="molecule type" value="Genomic_DNA"/>
</dbReference>
<dbReference type="Proteomes" id="UP000324800">
    <property type="component" value="Unassembled WGS sequence"/>
</dbReference>
<feature type="compositionally biased region" description="Polar residues" evidence="1">
    <location>
        <begin position="57"/>
        <end position="70"/>
    </location>
</feature>
<sequence>MYDQNWYNSGDIVPDQVTPASDATPLFDGTATAGISTEYSCGDHVHPLNVTTTIPVSDSASGSVGTTNEYARNDHSHPLNITASVPSQDSASGSVGTANYYARSDHSHPINVETNASNIPIVNGVGANGSSSFYARQDHIHPQQLTYDGNVTATKFIKTGGLITEVLCANGDTKAISDIVSNYVDLTTNQTITGEKTFDSLKKTNGTNQQILLADGSTKSIVYANWYRYISTPEQFVKLCTLNPFFENNCMSVEFRVRGRSGFGLLQFHQTASTAGLSNFHYHFQPNFQSCMQQAYALYYGDGATKTCELWIQLTTWSNGTYIEYTNSGTVISPITNILTSSPVTNLPSDYQLMYQLTANLQFDHQTINNAPLMQNGNIHINPTSSAYDDGLRIGRPVGDGLSSVYLGCSSSATGTISGQWSICSPNSGFQQNPLGLTIQRCADVSTPNRGLQISADGNTLTFNGSVIAGVGATNGATNGSVNYSAGNPILWGVNSVGTEGGFYSDGAKVYWRAKPVTLGSVPP</sequence>
<gene>
    <name evidence="2" type="ORF">EZS28_035768</name>
</gene>
<evidence type="ECO:0000256" key="1">
    <source>
        <dbReference type="SAM" id="MobiDB-lite"/>
    </source>
</evidence>
<evidence type="ECO:0000313" key="3">
    <source>
        <dbReference type="Proteomes" id="UP000324800"/>
    </source>
</evidence>
<accession>A0A5J4UD46</accession>
<evidence type="ECO:0000313" key="2">
    <source>
        <dbReference type="EMBL" id="KAA6368706.1"/>
    </source>
</evidence>
<name>A0A5J4UD46_9EUKA</name>
<dbReference type="AlphaFoldDB" id="A0A5J4UD46"/>